<dbReference type="AlphaFoldDB" id="A0A9J6DDW9"/>
<gene>
    <name evidence="2" type="ORF">HPB51_025379</name>
</gene>
<name>A0A9J6DDW9_RHIMP</name>
<evidence type="ECO:0000313" key="2">
    <source>
        <dbReference type="EMBL" id="KAH8020195.1"/>
    </source>
</evidence>
<evidence type="ECO:0000256" key="1">
    <source>
        <dbReference type="SAM" id="MobiDB-lite"/>
    </source>
</evidence>
<accession>A0A9J6DDW9</accession>
<keyword evidence="3" id="KW-1185">Reference proteome</keyword>
<protein>
    <submittedName>
        <fullName evidence="2">Uncharacterized protein</fullName>
    </submittedName>
</protein>
<dbReference type="EMBL" id="JABSTU010000010">
    <property type="protein sequence ID" value="KAH8020195.1"/>
    <property type="molecule type" value="Genomic_DNA"/>
</dbReference>
<feature type="region of interest" description="Disordered" evidence="1">
    <location>
        <begin position="49"/>
        <end position="180"/>
    </location>
</feature>
<dbReference type="Proteomes" id="UP000821866">
    <property type="component" value="Chromosome 8"/>
</dbReference>
<reference evidence="2" key="1">
    <citation type="journal article" date="2020" name="Cell">
        <title>Large-Scale Comparative Analyses of Tick Genomes Elucidate Their Genetic Diversity and Vector Capacities.</title>
        <authorList>
            <consortium name="Tick Genome and Microbiome Consortium (TIGMIC)"/>
            <person name="Jia N."/>
            <person name="Wang J."/>
            <person name="Shi W."/>
            <person name="Du L."/>
            <person name="Sun Y."/>
            <person name="Zhan W."/>
            <person name="Jiang J.F."/>
            <person name="Wang Q."/>
            <person name="Zhang B."/>
            <person name="Ji P."/>
            <person name="Bell-Sakyi L."/>
            <person name="Cui X.M."/>
            <person name="Yuan T.T."/>
            <person name="Jiang B.G."/>
            <person name="Yang W.F."/>
            <person name="Lam T.T."/>
            <person name="Chang Q.C."/>
            <person name="Ding S.J."/>
            <person name="Wang X.J."/>
            <person name="Zhu J.G."/>
            <person name="Ruan X.D."/>
            <person name="Zhao L."/>
            <person name="Wei J.T."/>
            <person name="Ye R.Z."/>
            <person name="Que T.C."/>
            <person name="Du C.H."/>
            <person name="Zhou Y.H."/>
            <person name="Cheng J.X."/>
            <person name="Dai P.F."/>
            <person name="Guo W.B."/>
            <person name="Han X.H."/>
            <person name="Huang E.J."/>
            <person name="Li L.F."/>
            <person name="Wei W."/>
            <person name="Gao Y.C."/>
            <person name="Liu J.Z."/>
            <person name="Shao H.Z."/>
            <person name="Wang X."/>
            <person name="Wang C.C."/>
            <person name="Yang T.C."/>
            <person name="Huo Q.B."/>
            <person name="Li W."/>
            <person name="Chen H.Y."/>
            <person name="Chen S.E."/>
            <person name="Zhou L.G."/>
            <person name="Ni X.B."/>
            <person name="Tian J.H."/>
            <person name="Sheng Y."/>
            <person name="Liu T."/>
            <person name="Pan Y.S."/>
            <person name="Xia L.Y."/>
            <person name="Li J."/>
            <person name="Zhao F."/>
            <person name="Cao W.C."/>
        </authorList>
    </citation>
    <scope>NUCLEOTIDE SEQUENCE</scope>
    <source>
        <strain evidence="2">Rmic-2018</strain>
    </source>
</reference>
<comment type="caution">
    <text evidence="2">The sequence shown here is derived from an EMBL/GenBank/DDBJ whole genome shotgun (WGS) entry which is preliminary data.</text>
</comment>
<feature type="region of interest" description="Disordered" evidence="1">
    <location>
        <begin position="16"/>
        <end position="35"/>
    </location>
</feature>
<evidence type="ECO:0000313" key="3">
    <source>
        <dbReference type="Proteomes" id="UP000821866"/>
    </source>
</evidence>
<feature type="compositionally biased region" description="Low complexity" evidence="1">
    <location>
        <begin position="130"/>
        <end position="147"/>
    </location>
</feature>
<reference evidence="2" key="2">
    <citation type="submission" date="2021-09" db="EMBL/GenBank/DDBJ databases">
        <authorList>
            <person name="Jia N."/>
            <person name="Wang J."/>
            <person name="Shi W."/>
            <person name="Du L."/>
            <person name="Sun Y."/>
            <person name="Zhan W."/>
            <person name="Jiang J."/>
            <person name="Wang Q."/>
            <person name="Zhang B."/>
            <person name="Ji P."/>
            <person name="Sakyi L.B."/>
            <person name="Cui X."/>
            <person name="Yuan T."/>
            <person name="Jiang B."/>
            <person name="Yang W."/>
            <person name="Lam T.T.-Y."/>
            <person name="Chang Q."/>
            <person name="Ding S."/>
            <person name="Wang X."/>
            <person name="Zhu J."/>
            <person name="Ruan X."/>
            <person name="Zhao L."/>
            <person name="Wei J."/>
            <person name="Que T."/>
            <person name="Du C."/>
            <person name="Cheng J."/>
            <person name="Dai P."/>
            <person name="Han X."/>
            <person name="Huang E."/>
            <person name="Gao Y."/>
            <person name="Liu J."/>
            <person name="Shao H."/>
            <person name="Ye R."/>
            <person name="Li L."/>
            <person name="Wei W."/>
            <person name="Wang X."/>
            <person name="Wang C."/>
            <person name="Huo Q."/>
            <person name="Li W."/>
            <person name="Guo W."/>
            <person name="Chen H."/>
            <person name="Chen S."/>
            <person name="Zhou L."/>
            <person name="Zhou L."/>
            <person name="Ni X."/>
            <person name="Tian J."/>
            <person name="Zhou Y."/>
            <person name="Sheng Y."/>
            <person name="Liu T."/>
            <person name="Pan Y."/>
            <person name="Xia L."/>
            <person name="Li J."/>
            <person name="Zhao F."/>
            <person name="Cao W."/>
        </authorList>
    </citation>
    <scope>NUCLEOTIDE SEQUENCE</scope>
    <source>
        <strain evidence="2">Rmic-2018</strain>
        <tissue evidence="2">Larvae</tissue>
    </source>
</reference>
<sequence length="180" mass="19032">MESLSGTVFRGWEPLALPGTQRLPPGHRQRRATPGLRGTAWAHVRHTPDHLAEPGVFTRSGERQPPPSLASPRAGASRFGRNGSGGREVTGDTSVKKADVQHHKVNAGCRPPKSIRYCTEGGGDTRRVFSPLSTKDGSPSSSGGKSLIQVAPSSDETAHSPPGRGADLTCPEEGRNADEE</sequence>
<organism evidence="2 3">
    <name type="scientific">Rhipicephalus microplus</name>
    <name type="common">Cattle tick</name>
    <name type="synonym">Boophilus microplus</name>
    <dbReference type="NCBI Taxonomy" id="6941"/>
    <lineage>
        <taxon>Eukaryota</taxon>
        <taxon>Metazoa</taxon>
        <taxon>Ecdysozoa</taxon>
        <taxon>Arthropoda</taxon>
        <taxon>Chelicerata</taxon>
        <taxon>Arachnida</taxon>
        <taxon>Acari</taxon>
        <taxon>Parasitiformes</taxon>
        <taxon>Ixodida</taxon>
        <taxon>Ixodoidea</taxon>
        <taxon>Ixodidae</taxon>
        <taxon>Rhipicephalinae</taxon>
        <taxon>Rhipicephalus</taxon>
        <taxon>Boophilus</taxon>
    </lineage>
</organism>
<proteinExistence type="predicted"/>